<dbReference type="EMBL" id="JAEUBG010003411">
    <property type="protein sequence ID" value="KAH3682797.1"/>
    <property type="molecule type" value="Genomic_DNA"/>
</dbReference>
<evidence type="ECO:0000313" key="1">
    <source>
        <dbReference type="EMBL" id="KAH3682797.1"/>
    </source>
</evidence>
<reference evidence="1" key="2">
    <citation type="submission" date="2021-01" db="EMBL/GenBank/DDBJ databases">
        <authorList>
            <person name="Schikora-Tamarit M.A."/>
        </authorList>
    </citation>
    <scope>NUCLEOTIDE SEQUENCE</scope>
    <source>
        <strain evidence="1">CBS2887</strain>
    </source>
</reference>
<dbReference type="AlphaFoldDB" id="A0A9P8Q463"/>
<sequence length="91" mass="9624">MSPNLTSSKHLDLLVGVVNLQDGGSNGIVLGVRVGQAVGEVIKSIGNQSNSIQGFRQLNDNKVISDLHNTSWVLFTNSDVLGRFDNVSSGS</sequence>
<protein>
    <submittedName>
        <fullName evidence="1">Uncharacterized protein</fullName>
    </submittedName>
</protein>
<organism evidence="1 2">
    <name type="scientific">Wickerhamomyces pijperi</name>
    <name type="common">Yeast</name>
    <name type="synonym">Pichia pijperi</name>
    <dbReference type="NCBI Taxonomy" id="599730"/>
    <lineage>
        <taxon>Eukaryota</taxon>
        <taxon>Fungi</taxon>
        <taxon>Dikarya</taxon>
        <taxon>Ascomycota</taxon>
        <taxon>Saccharomycotina</taxon>
        <taxon>Saccharomycetes</taxon>
        <taxon>Phaffomycetales</taxon>
        <taxon>Wickerhamomycetaceae</taxon>
        <taxon>Wickerhamomyces</taxon>
    </lineage>
</organism>
<gene>
    <name evidence="1" type="ORF">WICPIJ_006256</name>
</gene>
<reference evidence="1" key="1">
    <citation type="journal article" date="2021" name="Open Biol.">
        <title>Shared evolutionary footprints suggest mitochondrial oxidative damage underlies multiple complex I losses in fungi.</title>
        <authorList>
            <person name="Schikora-Tamarit M.A."/>
            <person name="Marcet-Houben M."/>
            <person name="Nosek J."/>
            <person name="Gabaldon T."/>
        </authorList>
    </citation>
    <scope>NUCLEOTIDE SEQUENCE</scope>
    <source>
        <strain evidence="1">CBS2887</strain>
    </source>
</reference>
<keyword evidence="2" id="KW-1185">Reference proteome</keyword>
<proteinExistence type="predicted"/>
<dbReference type="Proteomes" id="UP000774326">
    <property type="component" value="Unassembled WGS sequence"/>
</dbReference>
<comment type="caution">
    <text evidence="1">The sequence shown here is derived from an EMBL/GenBank/DDBJ whole genome shotgun (WGS) entry which is preliminary data.</text>
</comment>
<accession>A0A9P8Q463</accession>
<evidence type="ECO:0000313" key="2">
    <source>
        <dbReference type="Proteomes" id="UP000774326"/>
    </source>
</evidence>
<name>A0A9P8Q463_WICPI</name>